<evidence type="ECO:0000313" key="2">
    <source>
        <dbReference type="EMBL" id="KAK4667617.1"/>
    </source>
</evidence>
<evidence type="ECO:0000313" key="3">
    <source>
        <dbReference type="Proteomes" id="UP001326199"/>
    </source>
</evidence>
<dbReference type="PANTHER" id="PTHR46411">
    <property type="entry name" value="FAMILY ATPASE, PUTATIVE-RELATED"/>
    <property type="match status" value="1"/>
</dbReference>
<sequence length="258" mass="28951">MAAVRHMHYSGLTIGNKDEVDSQVVVDFEEAFATDNGTSWRVELESILGIEFCPTSQTRCVSACCLGNNIHKDSRVEKIQHEEYMTSCMPQDTTLEPPISVYPRLLQDIHVHVSVTDKDYIIMSMRACGFVLRSRKWAQLDLTYLAPPHFPTASSPSASGYKPPSEPASQISPPRPAFEQLVLPDGYKDMVLSLIAQHYRDKQMQNDERDQVDIIRGKGKGLILFLHGAPGVGKTTTADYLWHVIFVNENKHTSDSED</sequence>
<accession>A0ABR0HIB7</accession>
<proteinExistence type="predicted"/>
<organism evidence="2 3">
    <name type="scientific">Podospora pseudopauciseta</name>
    <dbReference type="NCBI Taxonomy" id="2093780"/>
    <lineage>
        <taxon>Eukaryota</taxon>
        <taxon>Fungi</taxon>
        <taxon>Dikarya</taxon>
        <taxon>Ascomycota</taxon>
        <taxon>Pezizomycotina</taxon>
        <taxon>Sordariomycetes</taxon>
        <taxon>Sordariomycetidae</taxon>
        <taxon>Sordariales</taxon>
        <taxon>Podosporaceae</taxon>
        <taxon>Podospora</taxon>
    </lineage>
</organism>
<dbReference type="InterPro" id="IPR027417">
    <property type="entry name" value="P-loop_NTPase"/>
</dbReference>
<gene>
    <name evidence="2" type="ORF">QC763_500330</name>
</gene>
<dbReference type="PANTHER" id="PTHR46411:SF2">
    <property type="entry name" value="AAA+ ATPASE DOMAIN-CONTAINING PROTEIN"/>
    <property type="match status" value="1"/>
</dbReference>
<keyword evidence="3" id="KW-1185">Reference proteome</keyword>
<reference evidence="2 3" key="1">
    <citation type="journal article" date="2023" name="bioRxiv">
        <title>High-quality genome assemblies of four members of thePodospora anserinaspecies complex.</title>
        <authorList>
            <person name="Ament-Velasquez S.L."/>
            <person name="Vogan A.A."/>
            <person name="Wallerman O."/>
            <person name="Hartmann F."/>
            <person name="Gautier V."/>
            <person name="Silar P."/>
            <person name="Giraud T."/>
            <person name="Johannesson H."/>
        </authorList>
    </citation>
    <scope>NUCLEOTIDE SEQUENCE [LARGE SCALE GENOMIC DNA]</scope>
    <source>
        <strain evidence="2 3">CBS 411.78</strain>
    </source>
</reference>
<comment type="caution">
    <text evidence="2">The sequence shown here is derived from an EMBL/GenBank/DDBJ whole genome shotgun (WGS) entry which is preliminary data.</text>
</comment>
<dbReference type="SUPFAM" id="SSF52540">
    <property type="entry name" value="P-loop containing nucleoside triphosphate hydrolases"/>
    <property type="match status" value="1"/>
</dbReference>
<feature type="region of interest" description="Disordered" evidence="1">
    <location>
        <begin position="153"/>
        <end position="174"/>
    </location>
</feature>
<dbReference type="GeneID" id="87932984"/>
<name>A0ABR0HIB7_9PEZI</name>
<dbReference type="EMBL" id="JAFFHB010000004">
    <property type="protein sequence ID" value="KAK4667617.1"/>
    <property type="molecule type" value="Genomic_DNA"/>
</dbReference>
<protein>
    <submittedName>
        <fullName evidence="2">Uncharacterized protein</fullName>
    </submittedName>
</protein>
<evidence type="ECO:0000256" key="1">
    <source>
        <dbReference type="SAM" id="MobiDB-lite"/>
    </source>
</evidence>
<dbReference type="Proteomes" id="UP001326199">
    <property type="component" value="Unassembled WGS sequence"/>
</dbReference>
<dbReference type="RefSeq" id="XP_062767583.1">
    <property type="nucleotide sequence ID" value="XM_062912641.1"/>
</dbReference>